<dbReference type="GO" id="GO:0003677">
    <property type="term" value="F:DNA binding"/>
    <property type="evidence" value="ECO:0007669"/>
    <property type="project" value="UniProtKB-KW"/>
</dbReference>
<dbReference type="AlphaFoldDB" id="A0A6J4JBI5"/>
<dbReference type="InterPro" id="IPR014757">
    <property type="entry name" value="Tscrpt_reg_IclR_C"/>
</dbReference>
<dbReference type="InterPro" id="IPR029016">
    <property type="entry name" value="GAF-like_dom_sf"/>
</dbReference>
<name>A0A6J4JBI5_9PROT</name>
<evidence type="ECO:0000259" key="5">
    <source>
        <dbReference type="PROSITE" id="PS51078"/>
    </source>
</evidence>
<organism evidence="6">
    <name type="scientific">uncultured Acetobacteraceae bacterium</name>
    <dbReference type="NCBI Taxonomy" id="169975"/>
    <lineage>
        <taxon>Bacteria</taxon>
        <taxon>Pseudomonadati</taxon>
        <taxon>Pseudomonadota</taxon>
        <taxon>Alphaproteobacteria</taxon>
        <taxon>Acetobacterales</taxon>
        <taxon>Acetobacteraceae</taxon>
        <taxon>environmental samples</taxon>
    </lineage>
</organism>
<evidence type="ECO:0008006" key="7">
    <source>
        <dbReference type="Google" id="ProtNLM"/>
    </source>
</evidence>
<dbReference type="SUPFAM" id="SSF46785">
    <property type="entry name" value="Winged helix' DNA-binding domain"/>
    <property type="match status" value="1"/>
</dbReference>
<evidence type="ECO:0000313" key="6">
    <source>
        <dbReference type="EMBL" id="CAA9273003.1"/>
    </source>
</evidence>
<reference evidence="6" key="1">
    <citation type="submission" date="2020-02" db="EMBL/GenBank/DDBJ databases">
        <authorList>
            <person name="Meier V. D."/>
        </authorList>
    </citation>
    <scope>NUCLEOTIDE SEQUENCE</scope>
    <source>
        <strain evidence="6">AVDCRST_MAG08</strain>
    </source>
</reference>
<dbReference type="EMBL" id="CADCTG010000246">
    <property type="protein sequence ID" value="CAA9273003.1"/>
    <property type="molecule type" value="Genomic_DNA"/>
</dbReference>
<dbReference type="SUPFAM" id="SSF55781">
    <property type="entry name" value="GAF domain-like"/>
    <property type="match status" value="1"/>
</dbReference>
<proteinExistence type="predicted"/>
<sequence length="278" mass="29560">MWVSLQARPSRADARFAGPRHQTVQVEGSGIRSIEKGAHLLQVLRRADGPLRLADLAAGAGMTPSATRGYMVSLVRTGLVTQDRMTARYDLGEAALQLGLTALRRTDFLRLARDALAELAASLGQAALLAVWSAKGPVVVAKIEGAHGSVYEIRLGTLVNLLPTATGQVFMAHLPRAEWEGLVPKAVSRGGALDRALRAVKESGIASTRPATLPERSALSAPVFDHLGDLRGVLTVIGHEEMLDTDPGGLNVRTLRRVARALSCRLGFAEESLGGTDR</sequence>
<keyword evidence="3" id="KW-0804">Transcription</keyword>
<keyword evidence="2" id="KW-0238">DNA-binding</keyword>
<dbReference type="InterPro" id="IPR036388">
    <property type="entry name" value="WH-like_DNA-bd_sf"/>
</dbReference>
<dbReference type="InterPro" id="IPR036390">
    <property type="entry name" value="WH_DNA-bd_sf"/>
</dbReference>
<dbReference type="InterPro" id="IPR050707">
    <property type="entry name" value="HTH_MetabolicPath_Reg"/>
</dbReference>
<evidence type="ECO:0000256" key="3">
    <source>
        <dbReference type="ARBA" id="ARBA00023163"/>
    </source>
</evidence>
<dbReference type="PANTHER" id="PTHR30136">
    <property type="entry name" value="HELIX-TURN-HELIX TRANSCRIPTIONAL REGULATOR, ICLR FAMILY"/>
    <property type="match status" value="1"/>
</dbReference>
<dbReference type="GO" id="GO:0045892">
    <property type="term" value="P:negative regulation of DNA-templated transcription"/>
    <property type="evidence" value="ECO:0007669"/>
    <property type="project" value="TreeGrafter"/>
</dbReference>
<dbReference type="Gene3D" id="3.30.450.40">
    <property type="match status" value="1"/>
</dbReference>
<dbReference type="InterPro" id="IPR005471">
    <property type="entry name" value="Tscrpt_reg_IclR_N"/>
</dbReference>
<dbReference type="Gene3D" id="1.10.10.10">
    <property type="entry name" value="Winged helix-like DNA-binding domain superfamily/Winged helix DNA-binding domain"/>
    <property type="match status" value="1"/>
</dbReference>
<dbReference type="GO" id="GO:0003700">
    <property type="term" value="F:DNA-binding transcription factor activity"/>
    <property type="evidence" value="ECO:0007669"/>
    <property type="project" value="TreeGrafter"/>
</dbReference>
<dbReference type="PANTHER" id="PTHR30136:SF8">
    <property type="entry name" value="TRANSCRIPTIONAL REGULATORY PROTEIN"/>
    <property type="match status" value="1"/>
</dbReference>
<evidence type="ECO:0000256" key="1">
    <source>
        <dbReference type="ARBA" id="ARBA00023015"/>
    </source>
</evidence>
<dbReference type="SMART" id="SM00346">
    <property type="entry name" value="HTH_ICLR"/>
    <property type="match status" value="1"/>
</dbReference>
<dbReference type="Pfam" id="PF01614">
    <property type="entry name" value="IclR_C"/>
    <property type="match status" value="1"/>
</dbReference>
<feature type="domain" description="HTH iclR-type" evidence="4">
    <location>
        <begin position="31"/>
        <end position="93"/>
    </location>
</feature>
<dbReference type="PROSITE" id="PS51077">
    <property type="entry name" value="HTH_ICLR"/>
    <property type="match status" value="1"/>
</dbReference>
<evidence type="ECO:0000259" key="4">
    <source>
        <dbReference type="PROSITE" id="PS51077"/>
    </source>
</evidence>
<evidence type="ECO:0000256" key="2">
    <source>
        <dbReference type="ARBA" id="ARBA00023125"/>
    </source>
</evidence>
<keyword evidence="1" id="KW-0805">Transcription regulation</keyword>
<protein>
    <recommendedName>
        <fullName evidence="7">Transcriptional regulator, IclR family</fullName>
    </recommendedName>
</protein>
<accession>A0A6J4JBI5</accession>
<dbReference type="Pfam" id="PF09339">
    <property type="entry name" value="HTH_IclR"/>
    <property type="match status" value="1"/>
</dbReference>
<dbReference type="PROSITE" id="PS51078">
    <property type="entry name" value="ICLR_ED"/>
    <property type="match status" value="1"/>
</dbReference>
<gene>
    <name evidence="6" type="ORF">AVDCRST_MAG08-3288</name>
</gene>
<feature type="domain" description="IclR-ED" evidence="5">
    <location>
        <begin position="94"/>
        <end position="268"/>
    </location>
</feature>